<evidence type="ECO:0008006" key="5">
    <source>
        <dbReference type="Google" id="ProtNLM"/>
    </source>
</evidence>
<accession>A0ABV7XHH1</accession>
<feature type="region of interest" description="Disordered" evidence="1">
    <location>
        <begin position="78"/>
        <end position="128"/>
    </location>
</feature>
<evidence type="ECO:0000313" key="4">
    <source>
        <dbReference type="Proteomes" id="UP001595705"/>
    </source>
</evidence>
<feature type="transmembrane region" description="Helical" evidence="2">
    <location>
        <begin position="42"/>
        <end position="61"/>
    </location>
</feature>
<dbReference type="Proteomes" id="UP001595705">
    <property type="component" value="Unassembled WGS sequence"/>
</dbReference>
<name>A0ABV7XHH1_9GAMM</name>
<evidence type="ECO:0000256" key="1">
    <source>
        <dbReference type="SAM" id="MobiDB-lite"/>
    </source>
</evidence>
<evidence type="ECO:0000313" key="3">
    <source>
        <dbReference type="EMBL" id="MFC3715218.1"/>
    </source>
</evidence>
<organism evidence="3 4">
    <name type="scientific">Luteimonas soli</name>
    <dbReference type="NCBI Taxonomy" id="1648966"/>
    <lineage>
        <taxon>Bacteria</taxon>
        <taxon>Pseudomonadati</taxon>
        <taxon>Pseudomonadota</taxon>
        <taxon>Gammaproteobacteria</taxon>
        <taxon>Lysobacterales</taxon>
        <taxon>Lysobacteraceae</taxon>
        <taxon>Luteimonas</taxon>
    </lineage>
</organism>
<comment type="caution">
    <text evidence="3">The sequence shown here is derived from an EMBL/GenBank/DDBJ whole genome shotgun (WGS) entry which is preliminary data.</text>
</comment>
<dbReference type="EMBL" id="JBHRYA010000003">
    <property type="protein sequence ID" value="MFC3715218.1"/>
    <property type="molecule type" value="Genomic_DNA"/>
</dbReference>
<evidence type="ECO:0000256" key="2">
    <source>
        <dbReference type="SAM" id="Phobius"/>
    </source>
</evidence>
<sequence length="128" mass="12805">MSVMVAIALKMVLAVATAFWVGRYTGASTEGINSMALQQGGLGLILTALIVTAPPMATAFFQGMLGAFTPYTAFSSDGGASASRNGRWGGGNSYPPGHGGSPGGVPLASSMRPDGAPRFDSYASGAPS</sequence>
<protein>
    <recommendedName>
        <fullName evidence="5">Type IV secretion system protein VirB6</fullName>
    </recommendedName>
</protein>
<gene>
    <name evidence="3" type="ORF">ACFONC_03515</name>
</gene>
<keyword evidence="2" id="KW-0812">Transmembrane</keyword>
<reference evidence="4" key="1">
    <citation type="journal article" date="2019" name="Int. J. Syst. Evol. Microbiol.">
        <title>The Global Catalogue of Microorganisms (GCM) 10K type strain sequencing project: providing services to taxonomists for standard genome sequencing and annotation.</title>
        <authorList>
            <consortium name="The Broad Institute Genomics Platform"/>
            <consortium name="The Broad Institute Genome Sequencing Center for Infectious Disease"/>
            <person name="Wu L."/>
            <person name="Ma J."/>
        </authorList>
    </citation>
    <scope>NUCLEOTIDE SEQUENCE [LARGE SCALE GENOMIC DNA]</scope>
    <source>
        <strain evidence="4">KCTC 42441</strain>
    </source>
</reference>
<keyword evidence="4" id="KW-1185">Reference proteome</keyword>
<feature type="compositionally biased region" description="Gly residues" evidence="1">
    <location>
        <begin position="87"/>
        <end position="103"/>
    </location>
</feature>
<keyword evidence="2" id="KW-1133">Transmembrane helix</keyword>
<dbReference type="RefSeq" id="WP_386742330.1">
    <property type="nucleotide sequence ID" value="NZ_JBHRYA010000003.1"/>
</dbReference>
<proteinExistence type="predicted"/>
<keyword evidence="2" id="KW-0472">Membrane</keyword>